<organism evidence="1 2">
    <name type="scientific">Adineta steineri</name>
    <dbReference type="NCBI Taxonomy" id="433720"/>
    <lineage>
        <taxon>Eukaryota</taxon>
        <taxon>Metazoa</taxon>
        <taxon>Spiralia</taxon>
        <taxon>Gnathifera</taxon>
        <taxon>Rotifera</taxon>
        <taxon>Eurotatoria</taxon>
        <taxon>Bdelloidea</taxon>
        <taxon>Adinetida</taxon>
        <taxon>Adinetidae</taxon>
        <taxon>Adineta</taxon>
    </lineage>
</organism>
<protein>
    <submittedName>
        <fullName evidence="1">Uncharacterized protein</fullName>
    </submittedName>
</protein>
<sequence>MLGWMDGSRGDGQSF</sequence>
<evidence type="ECO:0000313" key="1">
    <source>
        <dbReference type="EMBL" id="CAF1486835.1"/>
    </source>
</evidence>
<name>A0A815S4D1_9BILA</name>
<gene>
    <name evidence="1" type="ORF">IZO911_LOCUS44278</name>
</gene>
<dbReference type="Proteomes" id="UP000663860">
    <property type="component" value="Unassembled WGS sequence"/>
</dbReference>
<reference evidence="1" key="1">
    <citation type="submission" date="2021-02" db="EMBL/GenBank/DDBJ databases">
        <authorList>
            <person name="Nowell W R."/>
        </authorList>
    </citation>
    <scope>NUCLEOTIDE SEQUENCE</scope>
</reference>
<dbReference type="EMBL" id="CAJNOE010002572">
    <property type="protein sequence ID" value="CAF1486835.1"/>
    <property type="molecule type" value="Genomic_DNA"/>
</dbReference>
<evidence type="ECO:0000313" key="2">
    <source>
        <dbReference type="Proteomes" id="UP000663860"/>
    </source>
</evidence>
<comment type="caution">
    <text evidence="1">The sequence shown here is derived from an EMBL/GenBank/DDBJ whole genome shotgun (WGS) entry which is preliminary data.</text>
</comment>
<proteinExistence type="predicted"/>
<accession>A0A815S4D1</accession>
<feature type="non-terminal residue" evidence="1">
    <location>
        <position position="15"/>
    </location>
</feature>